<comment type="similarity">
    <text evidence="2 7">Belongs to the group II decarboxylase family.</text>
</comment>
<dbReference type="InterPro" id="IPR010977">
    <property type="entry name" value="Aromatic_deC"/>
</dbReference>
<dbReference type="InterPro" id="IPR015421">
    <property type="entry name" value="PyrdxlP-dep_Trfase_major"/>
</dbReference>
<evidence type="ECO:0000256" key="7">
    <source>
        <dbReference type="RuleBase" id="RU000382"/>
    </source>
</evidence>
<dbReference type="AlphaFoldDB" id="A0A1G9AW46"/>
<accession>A0A1G9AW46</accession>
<dbReference type="GO" id="GO:0006520">
    <property type="term" value="P:amino acid metabolic process"/>
    <property type="evidence" value="ECO:0007669"/>
    <property type="project" value="InterPro"/>
</dbReference>
<dbReference type="GO" id="GO:0030170">
    <property type="term" value="F:pyridoxal phosphate binding"/>
    <property type="evidence" value="ECO:0007669"/>
    <property type="project" value="InterPro"/>
</dbReference>
<dbReference type="PRINTS" id="PR00800">
    <property type="entry name" value="YHDCRBOXLASE"/>
</dbReference>
<evidence type="ECO:0000256" key="6">
    <source>
        <dbReference type="PIRSR" id="PIRSR602129-50"/>
    </source>
</evidence>
<evidence type="ECO:0000256" key="2">
    <source>
        <dbReference type="ARBA" id="ARBA00009533"/>
    </source>
</evidence>
<dbReference type="OrthoDB" id="3335676at2"/>
<organism evidence="8 9">
    <name type="scientific">Streptomyces indicus</name>
    <dbReference type="NCBI Taxonomy" id="417292"/>
    <lineage>
        <taxon>Bacteria</taxon>
        <taxon>Bacillati</taxon>
        <taxon>Actinomycetota</taxon>
        <taxon>Actinomycetes</taxon>
        <taxon>Kitasatosporales</taxon>
        <taxon>Streptomycetaceae</taxon>
        <taxon>Streptomyces</taxon>
    </lineage>
</organism>
<sequence>MSHSPAGSGLEIPQEELRALLRRSADWAADHLAAVPEGPVRPHFPEEQARLLESGALDEAPRSPEAVVDDILDLIAPYPLGNGHPAFFGWVISPPAPIGIAADLIASAVNANVGVGDHALSRLERGALRQVRGLLGLSPAGEGVLTSGGSMANLLCLTAALRSVLPAEDAPGALTAREYVFYQSSETHACVARAVRMLGGTLRTIPVGPDLALDTDELRTAIEKDRADGLRPAVVASTLGTVGTGAVDDLVTIGAICAEYGLWHHGDGSYGALWSAVPRARALFAGMDTLDSVTVDPHKSLNVPIDCGVALMRGQGLRAAFSMLPTYLHHDDDRPWLNEYSVELTRSGNRVLKLWSVLRMLGRRGVIGLLEHHLDVARHLAASVTAHPSMRLVADAKLSTVCFVYEGCDSKELARRVTAAGRALIATVDIPGPDGPLTALRACLCNYRTTTEHVDVLVSEIERAAASLAAESK</sequence>
<gene>
    <name evidence="8" type="ORF">SAMN05421806_106187</name>
</gene>
<evidence type="ECO:0000313" key="8">
    <source>
        <dbReference type="EMBL" id="SDK31536.1"/>
    </source>
</evidence>
<dbReference type="InterPro" id="IPR002129">
    <property type="entry name" value="PyrdxlP-dep_de-COase"/>
</dbReference>
<reference evidence="8 9" key="1">
    <citation type="submission" date="2016-10" db="EMBL/GenBank/DDBJ databases">
        <authorList>
            <person name="de Groot N.N."/>
        </authorList>
    </citation>
    <scope>NUCLEOTIDE SEQUENCE [LARGE SCALE GENOMIC DNA]</scope>
    <source>
        <strain evidence="8 9">CGMCC 4.5727</strain>
    </source>
</reference>
<dbReference type="EMBL" id="FNFF01000006">
    <property type="protein sequence ID" value="SDK31536.1"/>
    <property type="molecule type" value="Genomic_DNA"/>
</dbReference>
<name>A0A1G9AW46_9ACTN</name>
<dbReference type="PANTHER" id="PTHR11999:SF70">
    <property type="entry name" value="MIP05841P"/>
    <property type="match status" value="1"/>
</dbReference>
<dbReference type="PANTHER" id="PTHR11999">
    <property type="entry name" value="GROUP II PYRIDOXAL-5-PHOSPHATE DECARBOXYLASE"/>
    <property type="match status" value="1"/>
</dbReference>
<dbReference type="Gene3D" id="3.90.1150.170">
    <property type="match status" value="1"/>
</dbReference>
<dbReference type="Proteomes" id="UP000199155">
    <property type="component" value="Unassembled WGS sequence"/>
</dbReference>
<dbReference type="InterPro" id="IPR015422">
    <property type="entry name" value="PyrdxlP-dep_Trfase_small"/>
</dbReference>
<keyword evidence="4 6" id="KW-0663">Pyridoxal phosphate</keyword>
<evidence type="ECO:0000256" key="3">
    <source>
        <dbReference type="ARBA" id="ARBA00022793"/>
    </source>
</evidence>
<evidence type="ECO:0000256" key="4">
    <source>
        <dbReference type="ARBA" id="ARBA00022898"/>
    </source>
</evidence>
<dbReference type="Gene3D" id="3.90.1150.10">
    <property type="entry name" value="Aspartate Aminotransferase, domain 1"/>
    <property type="match status" value="1"/>
</dbReference>
<dbReference type="Pfam" id="PF00282">
    <property type="entry name" value="Pyridoxal_deC"/>
    <property type="match status" value="1"/>
</dbReference>
<dbReference type="STRING" id="417292.SAMN05421806_106187"/>
<dbReference type="SUPFAM" id="SSF53383">
    <property type="entry name" value="PLP-dependent transferases"/>
    <property type="match status" value="1"/>
</dbReference>
<dbReference type="GO" id="GO:0019752">
    <property type="term" value="P:carboxylic acid metabolic process"/>
    <property type="evidence" value="ECO:0007669"/>
    <property type="project" value="InterPro"/>
</dbReference>
<feature type="modified residue" description="N6-(pyridoxal phosphate)lysine" evidence="6">
    <location>
        <position position="299"/>
    </location>
</feature>
<dbReference type="GO" id="GO:0004058">
    <property type="term" value="F:aromatic-L-amino-acid decarboxylase activity"/>
    <property type="evidence" value="ECO:0007669"/>
    <property type="project" value="UniProtKB-ARBA"/>
</dbReference>
<comment type="cofactor">
    <cofactor evidence="1 6 7">
        <name>pyridoxal 5'-phosphate</name>
        <dbReference type="ChEBI" id="CHEBI:597326"/>
    </cofactor>
</comment>
<protein>
    <submittedName>
        <fullName evidence="8">Glutamate or tyrosine decarboxylase</fullName>
    </submittedName>
</protein>
<proteinExistence type="inferred from homology"/>
<keyword evidence="3" id="KW-0210">Decarboxylase</keyword>
<keyword evidence="9" id="KW-1185">Reference proteome</keyword>
<keyword evidence="5 7" id="KW-0456">Lyase</keyword>
<dbReference type="RefSeq" id="WP_107407024.1">
    <property type="nucleotide sequence ID" value="NZ_FNFF01000006.1"/>
</dbReference>
<evidence type="ECO:0000256" key="1">
    <source>
        <dbReference type="ARBA" id="ARBA00001933"/>
    </source>
</evidence>
<evidence type="ECO:0000313" key="9">
    <source>
        <dbReference type="Proteomes" id="UP000199155"/>
    </source>
</evidence>
<dbReference type="Gene3D" id="3.40.640.10">
    <property type="entry name" value="Type I PLP-dependent aspartate aminotransferase-like (Major domain)"/>
    <property type="match status" value="1"/>
</dbReference>
<dbReference type="InterPro" id="IPR015424">
    <property type="entry name" value="PyrdxlP-dep_Trfase"/>
</dbReference>
<evidence type="ECO:0000256" key="5">
    <source>
        <dbReference type="ARBA" id="ARBA00023239"/>
    </source>
</evidence>